<dbReference type="CDD" id="cd05403">
    <property type="entry name" value="NT_KNTase_like"/>
    <property type="match status" value="1"/>
</dbReference>
<proteinExistence type="predicted"/>
<evidence type="ECO:0000259" key="1">
    <source>
        <dbReference type="Pfam" id="PF18765"/>
    </source>
</evidence>
<accession>A0A1T4QIT4</accession>
<keyword evidence="3" id="KW-1185">Reference proteome</keyword>
<keyword evidence="2" id="KW-0808">Transferase</keyword>
<dbReference type="PANTHER" id="PTHR43852:SF2">
    <property type="entry name" value="PROTEIN ADENYLYLTRANSFERASE MNTA"/>
    <property type="match status" value="1"/>
</dbReference>
<sequence length="140" mass="16021">MKDKLNLSISKEKIELIIEHLIAEVSPVLIYLFGSVSKGVLRPDSDIDIAFLSEVELDEYEVFLLAQRLADKIDRDVDLIDIKRASTVLKAQIIQGALIYNGDNLKKMNFELQTMKKYAKLNEERVEIISKIKRGVTNDR</sequence>
<reference evidence="3" key="1">
    <citation type="submission" date="2017-02" db="EMBL/GenBank/DDBJ databases">
        <authorList>
            <person name="Varghese N."/>
            <person name="Submissions S."/>
        </authorList>
    </citation>
    <scope>NUCLEOTIDE SEQUENCE [LARGE SCALE GENOMIC DNA]</scope>
    <source>
        <strain evidence="3">ATCC BAA-73</strain>
    </source>
</reference>
<dbReference type="SUPFAM" id="SSF81301">
    <property type="entry name" value="Nucleotidyltransferase"/>
    <property type="match status" value="1"/>
</dbReference>
<dbReference type="AlphaFoldDB" id="A0A1T4QIT4"/>
<dbReference type="STRING" id="142842.SAMN02745118_02575"/>
<dbReference type="OrthoDB" id="9816197at2"/>
<protein>
    <submittedName>
        <fullName evidence="2">Predicted nucleotidyltransferase</fullName>
    </submittedName>
</protein>
<dbReference type="InterPro" id="IPR043519">
    <property type="entry name" value="NT_sf"/>
</dbReference>
<dbReference type="InterPro" id="IPR041633">
    <property type="entry name" value="Polbeta"/>
</dbReference>
<evidence type="ECO:0000313" key="3">
    <source>
        <dbReference type="Proteomes" id="UP000190625"/>
    </source>
</evidence>
<feature type="domain" description="Polymerase beta nucleotidyltransferase" evidence="1">
    <location>
        <begin position="17"/>
        <end position="103"/>
    </location>
</feature>
<gene>
    <name evidence="2" type="ORF">SAMN02745118_02575</name>
</gene>
<dbReference type="RefSeq" id="WP_078810986.1">
    <property type="nucleotide sequence ID" value="NZ_FUWM01000028.1"/>
</dbReference>
<organism evidence="2 3">
    <name type="scientific">Selenihalanaerobacter shriftii</name>
    <dbReference type="NCBI Taxonomy" id="142842"/>
    <lineage>
        <taxon>Bacteria</taxon>
        <taxon>Bacillati</taxon>
        <taxon>Bacillota</taxon>
        <taxon>Clostridia</taxon>
        <taxon>Halanaerobiales</taxon>
        <taxon>Halobacteroidaceae</taxon>
        <taxon>Selenihalanaerobacter</taxon>
    </lineage>
</organism>
<dbReference type="Pfam" id="PF18765">
    <property type="entry name" value="Polbeta"/>
    <property type="match status" value="1"/>
</dbReference>
<dbReference type="PANTHER" id="PTHR43852">
    <property type="entry name" value="NUCLEOTIDYLTRANSFERASE"/>
    <property type="match status" value="1"/>
</dbReference>
<evidence type="ECO:0000313" key="2">
    <source>
        <dbReference type="EMBL" id="SKA03401.1"/>
    </source>
</evidence>
<dbReference type="EMBL" id="FUWM01000028">
    <property type="protein sequence ID" value="SKA03401.1"/>
    <property type="molecule type" value="Genomic_DNA"/>
</dbReference>
<dbReference type="InterPro" id="IPR052930">
    <property type="entry name" value="TA_antitoxin_MntA"/>
</dbReference>
<dbReference type="GO" id="GO:0016740">
    <property type="term" value="F:transferase activity"/>
    <property type="evidence" value="ECO:0007669"/>
    <property type="project" value="UniProtKB-KW"/>
</dbReference>
<name>A0A1T4QIT4_9FIRM</name>
<dbReference type="NCBIfam" id="NF047752">
    <property type="entry name" value="MntA_antitoxin"/>
    <property type="match status" value="1"/>
</dbReference>
<dbReference type="Proteomes" id="UP000190625">
    <property type="component" value="Unassembled WGS sequence"/>
</dbReference>
<dbReference type="Gene3D" id="3.30.460.10">
    <property type="entry name" value="Beta Polymerase, domain 2"/>
    <property type="match status" value="1"/>
</dbReference>